<sequence>MKTRTEFPSAIHLIEHAEIPLSDGVRLSAMIWLPRDSEQKPVPAILEYLPYRKRDGTTERDALNHPYFAGHGYAAIRVDMRGAGDSEGVLKGEYLKQEQDDALEVLKWIAGQSWCTGSIGMIGISWGGFNGLQIAARRPPELKAVISLCSTDDRYADDVHFMGGCLLVDKFAWGSTMFSINATPPDPLLVGDKWRDLWMSRLNESGFWLEEWHRHQRRDDLYKHGSVCEDYGAIECPVYLVGGWMDGYTNPIFRMMEHLTCPKKALIGPWAHKYPNFAEPGPRIGFLQESLRWWDKWLKGIETGIMDEPALRAWIQDPVPPQTHYKERPGRWVAEEAWPIAGAQPLTLRLGEHVLTAQATAPEHHLTISSPETIGLAAGKWCPYGLEADEPGDQREEAGGSLVFDSVPMTEPLDLLGAPVLHLDVAADRANAFVAATLSEVLPDGSATRLSYGLLNLTHRDGHVDLKPLEPGTRYQVTIRLNDLGQRIGAGNRLRLALSTAYWPIVWPSPEKTTLSVATTISRLDLPVRQARPEDDRLRDFEPAENAPSLRKTALRQGASAFTVTRDLKAGEVEMYRLQDDGLNQIDDFNWTYGIRAERRYRIHPDDPLSARAETSWRKEYQRGDFHIAIETHTTMSVTETDLLLTGKLTAREGETSAFAREWSYRIPRDHL</sequence>
<accession>A0ACC5RFM9</accession>
<reference evidence="1" key="1">
    <citation type="submission" date="2021-01" db="EMBL/GenBank/DDBJ databases">
        <authorList>
            <person name="Sun Q."/>
        </authorList>
    </citation>
    <scope>NUCLEOTIDE SEQUENCE</scope>
    <source>
        <strain evidence="1">YIM B02566</strain>
    </source>
</reference>
<proteinExistence type="predicted"/>
<evidence type="ECO:0000313" key="2">
    <source>
        <dbReference type="Proteomes" id="UP000616151"/>
    </source>
</evidence>
<dbReference type="EMBL" id="JAENHL010000008">
    <property type="protein sequence ID" value="MBK1871255.1"/>
    <property type="molecule type" value="Genomic_DNA"/>
</dbReference>
<keyword evidence="2" id="KW-1185">Reference proteome</keyword>
<keyword evidence="1" id="KW-0378">Hydrolase</keyword>
<evidence type="ECO:0000313" key="1">
    <source>
        <dbReference type="EMBL" id="MBK1871255.1"/>
    </source>
</evidence>
<dbReference type="Proteomes" id="UP000616151">
    <property type="component" value="Unassembled WGS sequence"/>
</dbReference>
<comment type="caution">
    <text evidence="1">The sequence shown here is derived from an EMBL/GenBank/DDBJ whole genome shotgun (WGS) entry which is preliminary data.</text>
</comment>
<organism evidence="1 2">
    <name type="scientific">Taklimakanibacter albus</name>
    <dbReference type="NCBI Taxonomy" id="2800327"/>
    <lineage>
        <taxon>Bacteria</taxon>
        <taxon>Pseudomonadati</taxon>
        <taxon>Pseudomonadota</taxon>
        <taxon>Alphaproteobacteria</taxon>
        <taxon>Hyphomicrobiales</taxon>
        <taxon>Aestuariivirgaceae</taxon>
        <taxon>Taklimakanibacter</taxon>
    </lineage>
</organism>
<protein>
    <submittedName>
        <fullName evidence="1">CocE/NonD family hydrolase</fullName>
    </submittedName>
</protein>
<gene>
    <name evidence="1" type="ORF">JHL16_33120</name>
</gene>
<name>A0ACC5RFM9_9HYPH</name>